<feature type="chain" id="PRO_5012617224" evidence="5">
    <location>
        <begin position="26"/>
        <end position="199"/>
    </location>
</feature>
<dbReference type="RefSeq" id="WP_199251531.1">
    <property type="nucleotide sequence ID" value="NZ_FUXB01000009.1"/>
</dbReference>
<dbReference type="InterPro" id="IPR000259">
    <property type="entry name" value="Adhesion_dom_fimbrial"/>
</dbReference>
<dbReference type="AlphaFoldDB" id="A0A1T4Q9Y7"/>
<dbReference type="Proteomes" id="UP000190834">
    <property type="component" value="Unassembled WGS sequence"/>
</dbReference>
<dbReference type="STRING" id="1123491.SAMN02745782_02073"/>
<reference evidence="8" key="1">
    <citation type="submission" date="2017-02" db="EMBL/GenBank/DDBJ databases">
        <authorList>
            <person name="Varghese N."/>
            <person name="Submissions S."/>
        </authorList>
    </citation>
    <scope>NUCLEOTIDE SEQUENCE [LARGE SCALE GENOMIC DNA]</scope>
    <source>
        <strain evidence="8">DSM 19608</strain>
    </source>
</reference>
<evidence type="ECO:0000256" key="4">
    <source>
        <dbReference type="ARBA" id="ARBA00023263"/>
    </source>
</evidence>
<dbReference type="PANTHER" id="PTHR33420">
    <property type="entry name" value="FIMBRIAL SUBUNIT ELFA-RELATED"/>
    <property type="match status" value="1"/>
</dbReference>
<evidence type="ECO:0000256" key="3">
    <source>
        <dbReference type="ARBA" id="ARBA00022729"/>
    </source>
</evidence>
<evidence type="ECO:0000256" key="2">
    <source>
        <dbReference type="ARBA" id="ARBA00006671"/>
    </source>
</evidence>
<comment type="similarity">
    <text evidence="2">Belongs to the fimbrial protein family.</text>
</comment>
<keyword evidence="8" id="KW-1185">Reference proteome</keyword>
<name>A0A1T4Q9Y7_VIBCI</name>
<comment type="subcellular location">
    <subcellularLocation>
        <location evidence="1">Fimbrium</location>
    </subcellularLocation>
</comment>
<evidence type="ECO:0000256" key="1">
    <source>
        <dbReference type="ARBA" id="ARBA00004561"/>
    </source>
</evidence>
<organism evidence="7 8">
    <name type="scientific">Vibrio cincinnatiensis DSM 19608</name>
    <dbReference type="NCBI Taxonomy" id="1123491"/>
    <lineage>
        <taxon>Bacteria</taxon>
        <taxon>Pseudomonadati</taxon>
        <taxon>Pseudomonadota</taxon>
        <taxon>Gammaproteobacteria</taxon>
        <taxon>Vibrionales</taxon>
        <taxon>Vibrionaceae</taxon>
        <taxon>Vibrio</taxon>
    </lineage>
</organism>
<dbReference type="GO" id="GO:0043709">
    <property type="term" value="P:cell adhesion involved in single-species biofilm formation"/>
    <property type="evidence" value="ECO:0007669"/>
    <property type="project" value="TreeGrafter"/>
</dbReference>
<dbReference type="Pfam" id="PF00419">
    <property type="entry name" value="Fimbrial"/>
    <property type="match status" value="1"/>
</dbReference>
<dbReference type="InterPro" id="IPR050263">
    <property type="entry name" value="Bact_Fimbrial_Adh_Pro"/>
</dbReference>
<sequence>MNKMMKKTLTTSVLGCLFAASTSFAATDMNVAGGTITFNGSVTDTTCHVTTNGGQDFTVNLAPISLDDAQTPGVVTAGAKQFSMMVSGCTGYVANSSSAQALQITFTGANVSPDEMYLENNGGTSTGVGIAITKDGSDPYPLNRAITTALTTTSSDGEFFDKDAEGTLTFFANYYNYAGEGNVTTGSVITSATYTFSYE</sequence>
<dbReference type="InterPro" id="IPR008966">
    <property type="entry name" value="Adhesion_dom_sf"/>
</dbReference>
<dbReference type="PANTHER" id="PTHR33420:SF3">
    <property type="entry name" value="FIMBRIAL SUBUNIT ELFA"/>
    <property type="match status" value="1"/>
</dbReference>
<evidence type="ECO:0000259" key="6">
    <source>
        <dbReference type="Pfam" id="PF00419"/>
    </source>
</evidence>
<evidence type="ECO:0000313" key="7">
    <source>
        <dbReference type="EMBL" id="SKA00600.1"/>
    </source>
</evidence>
<gene>
    <name evidence="7" type="ORF">SAMN02745782_02073</name>
</gene>
<keyword evidence="4" id="KW-0281">Fimbrium</keyword>
<protein>
    <submittedName>
        <fullName evidence="7">Major type 1 subunit fimbrin (Pilin)</fullName>
    </submittedName>
</protein>
<keyword evidence="3 5" id="KW-0732">Signal</keyword>
<dbReference type="SUPFAM" id="SSF49401">
    <property type="entry name" value="Bacterial adhesins"/>
    <property type="match status" value="1"/>
</dbReference>
<dbReference type="Gene3D" id="2.60.40.1090">
    <property type="entry name" value="Fimbrial-type adhesion domain"/>
    <property type="match status" value="1"/>
</dbReference>
<dbReference type="GO" id="GO:0009289">
    <property type="term" value="C:pilus"/>
    <property type="evidence" value="ECO:0007669"/>
    <property type="project" value="UniProtKB-SubCell"/>
</dbReference>
<evidence type="ECO:0000313" key="8">
    <source>
        <dbReference type="Proteomes" id="UP000190834"/>
    </source>
</evidence>
<accession>A0A1T4Q9Y7</accession>
<evidence type="ECO:0000256" key="5">
    <source>
        <dbReference type="SAM" id="SignalP"/>
    </source>
</evidence>
<feature type="domain" description="Fimbrial-type adhesion" evidence="6">
    <location>
        <begin position="36"/>
        <end position="198"/>
    </location>
</feature>
<feature type="signal peptide" evidence="5">
    <location>
        <begin position="1"/>
        <end position="25"/>
    </location>
</feature>
<proteinExistence type="inferred from homology"/>
<dbReference type="InterPro" id="IPR036937">
    <property type="entry name" value="Adhesion_dom_fimbrial_sf"/>
</dbReference>
<dbReference type="EMBL" id="FUXB01000009">
    <property type="protein sequence ID" value="SKA00600.1"/>
    <property type="molecule type" value="Genomic_DNA"/>
</dbReference>